<feature type="compositionally biased region" description="Basic and acidic residues" evidence="2">
    <location>
        <begin position="152"/>
        <end position="168"/>
    </location>
</feature>
<feature type="compositionally biased region" description="Polar residues" evidence="2">
    <location>
        <begin position="8"/>
        <end position="22"/>
    </location>
</feature>
<feature type="region of interest" description="Disordered" evidence="2">
    <location>
        <begin position="152"/>
        <end position="210"/>
    </location>
</feature>
<keyword evidence="1" id="KW-0175">Coiled coil</keyword>
<keyword evidence="4" id="KW-1185">Reference proteome</keyword>
<gene>
    <name evidence="3" type="ORF">P3T76_006179</name>
</gene>
<evidence type="ECO:0000256" key="1">
    <source>
        <dbReference type="SAM" id="Coils"/>
    </source>
</evidence>
<name>A0AAD9LMR3_9STRA</name>
<dbReference type="AlphaFoldDB" id="A0AAD9LMR3"/>
<feature type="region of interest" description="Disordered" evidence="2">
    <location>
        <begin position="1"/>
        <end position="63"/>
    </location>
</feature>
<dbReference type="Proteomes" id="UP001259832">
    <property type="component" value="Unassembled WGS sequence"/>
</dbReference>
<sequence>MTGIVHEQTASEGNNSRRTSIGSDEEIGATMQQSIPVQPSSPAPIEPSTVAQSTPESGKKPRKRRFVFGEKHDVLLLKIVLADRGITTASGTNKPAWKSIEASVNSQGLPVSIHTIRTHLGILVNTYRRESHSWDFELSEKQQLMRAYSKKLDGDEQINHDDDRHSYEPEPDVDGQNEERVEGNEVEPSVEEATTNSAPVDPENSSEGNTPLAIERSTATQNLPVTETVETAEPAPKRQRVETILQRFVEDQNKRQEEQRAQERARLSEHQELQRQTIDLQKRSLDIQEKAMNMQERLMALMEKVMDKLG</sequence>
<accession>A0AAD9LMR3</accession>
<reference evidence="3" key="1">
    <citation type="submission" date="2023-08" db="EMBL/GenBank/DDBJ databases">
        <title>Reference Genome Resource for the Citrus Pathogen Phytophthora citrophthora.</title>
        <authorList>
            <person name="Moller H."/>
            <person name="Coetzee B."/>
            <person name="Rose L.J."/>
            <person name="Van Niekerk J.M."/>
        </authorList>
    </citation>
    <scope>NUCLEOTIDE SEQUENCE</scope>
    <source>
        <strain evidence="3">STE-U-9442</strain>
    </source>
</reference>
<proteinExistence type="predicted"/>
<protein>
    <submittedName>
        <fullName evidence="3">Uncharacterized protein</fullName>
    </submittedName>
</protein>
<evidence type="ECO:0000256" key="2">
    <source>
        <dbReference type="SAM" id="MobiDB-lite"/>
    </source>
</evidence>
<dbReference type="EMBL" id="JASMQC010000009">
    <property type="protein sequence ID" value="KAK1942680.1"/>
    <property type="molecule type" value="Genomic_DNA"/>
</dbReference>
<evidence type="ECO:0000313" key="3">
    <source>
        <dbReference type="EMBL" id="KAK1942680.1"/>
    </source>
</evidence>
<feature type="coiled-coil region" evidence="1">
    <location>
        <begin position="246"/>
        <end position="273"/>
    </location>
</feature>
<comment type="caution">
    <text evidence="3">The sequence shown here is derived from an EMBL/GenBank/DDBJ whole genome shotgun (WGS) entry which is preliminary data.</text>
</comment>
<feature type="compositionally biased region" description="Polar residues" evidence="2">
    <location>
        <begin position="192"/>
        <end position="209"/>
    </location>
</feature>
<organism evidence="3 4">
    <name type="scientific">Phytophthora citrophthora</name>
    <dbReference type="NCBI Taxonomy" id="4793"/>
    <lineage>
        <taxon>Eukaryota</taxon>
        <taxon>Sar</taxon>
        <taxon>Stramenopiles</taxon>
        <taxon>Oomycota</taxon>
        <taxon>Peronosporomycetes</taxon>
        <taxon>Peronosporales</taxon>
        <taxon>Peronosporaceae</taxon>
        <taxon>Phytophthora</taxon>
    </lineage>
</organism>
<evidence type="ECO:0000313" key="4">
    <source>
        <dbReference type="Proteomes" id="UP001259832"/>
    </source>
</evidence>